<dbReference type="Pfam" id="PF00440">
    <property type="entry name" value="TetR_N"/>
    <property type="match status" value="1"/>
</dbReference>
<dbReference type="InterPro" id="IPR009057">
    <property type="entry name" value="Homeodomain-like_sf"/>
</dbReference>
<organism evidence="4 5">
    <name type="scientific">Anaeroselena agilis</name>
    <dbReference type="NCBI Taxonomy" id="3063788"/>
    <lineage>
        <taxon>Bacteria</taxon>
        <taxon>Bacillati</taxon>
        <taxon>Bacillota</taxon>
        <taxon>Negativicutes</taxon>
        <taxon>Acetonemataceae</taxon>
        <taxon>Anaeroselena</taxon>
    </lineage>
</organism>
<dbReference type="PRINTS" id="PR00455">
    <property type="entry name" value="HTHTETR"/>
</dbReference>
<keyword evidence="5" id="KW-1185">Reference proteome</keyword>
<evidence type="ECO:0000256" key="2">
    <source>
        <dbReference type="PROSITE-ProRule" id="PRU00335"/>
    </source>
</evidence>
<dbReference type="SUPFAM" id="SSF46689">
    <property type="entry name" value="Homeodomain-like"/>
    <property type="match status" value="1"/>
</dbReference>
<name>A0ABU3P2B8_9FIRM</name>
<comment type="caution">
    <text evidence="4">The sequence shown here is derived from an EMBL/GenBank/DDBJ whole genome shotgun (WGS) entry which is preliminary data.</text>
</comment>
<gene>
    <name evidence="4" type="ORF">Q4T40_18195</name>
</gene>
<reference evidence="4 5" key="1">
    <citation type="submission" date="2023-07" db="EMBL/GenBank/DDBJ databases">
        <title>The novel representative of Negativicutes class, Anaeroselena agilis gen. nov. sp. nov.</title>
        <authorList>
            <person name="Prokofeva M.I."/>
            <person name="Elcheninov A.G."/>
            <person name="Klyukina A."/>
            <person name="Kublanov I.V."/>
            <person name="Frolov E.N."/>
            <person name="Podosokorskaya O.A."/>
        </authorList>
    </citation>
    <scope>NUCLEOTIDE SEQUENCE [LARGE SCALE GENOMIC DNA]</scope>
    <source>
        <strain evidence="4 5">4137-cl</strain>
    </source>
</reference>
<dbReference type="SUPFAM" id="SSF48498">
    <property type="entry name" value="Tetracyclin repressor-like, C-terminal domain"/>
    <property type="match status" value="1"/>
</dbReference>
<feature type="DNA-binding region" description="H-T-H motif" evidence="2">
    <location>
        <begin position="36"/>
        <end position="55"/>
    </location>
</feature>
<dbReference type="Gene3D" id="1.10.357.10">
    <property type="entry name" value="Tetracycline Repressor, domain 2"/>
    <property type="match status" value="1"/>
</dbReference>
<feature type="domain" description="HTH tetR-type" evidence="3">
    <location>
        <begin position="13"/>
        <end position="73"/>
    </location>
</feature>
<dbReference type="InterPro" id="IPR036271">
    <property type="entry name" value="Tet_transcr_reg_TetR-rel_C_sf"/>
</dbReference>
<dbReference type="EMBL" id="JAUOZS010000001">
    <property type="protein sequence ID" value="MDT8903170.1"/>
    <property type="molecule type" value="Genomic_DNA"/>
</dbReference>
<sequence length="197" mass="22679">MASVNLPKTAKGQETLEKICRAAEQLFAEKGYYNTSVVDITAAASVAPGTFYIYFEDKISVFRYLLENLGHTLRREIEIAATGCATRYDQEYIGFKTFFDFVSKHRGLYKIIWEAQFVDNDLFRDYYEKFAERYVSKLKAAQKAGEMTDIDPRILAYSLIGISNFIGLKWIIFDGKPVPDEVIHEIMRFIRRGAFST</sequence>
<protein>
    <submittedName>
        <fullName evidence="4">TetR/AcrR family transcriptional regulator</fullName>
    </submittedName>
</protein>
<proteinExistence type="predicted"/>
<dbReference type="RefSeq" id="WP_413781629.1">
    <property type="nucleotide sequence ID" value="NZ_JAUOZS010000001.1"/>
</dbReference>
<evidence type="ECO:0000256" key="1">
    <source>
        <dbReference type="ARBA" id="ARBA00023125"/>
    </source>
</evidence>
<accession>A0ABU3P2B8</accession>
<dbReference type="PROSITE" id="PS50977">
    <property type="entry name" value="HTH_TETR_2"/>
    <property type="match status" value="1"/>
</dbReference>
<evidence type="ECO:0000259" key="3">
    <source>
        <dbReference type="PROSITE" id="PS50977"/>
    </source>
</evidence>
<dbReference type="PANTHER" id="PTHR43479:SF11">
    <property type="entry name" value="ACREF_ENVCD OPERON REPRESSOR-RELATED"/>
    <property type="match status" value="1"/>
</dbReference>
<dbReference type="PROSITE" id="PS01081">
    <property type="entry name" value="HTH_TETR_1"/>
    <property type="match status" value="1"/>
</dbReference>
<dbReference type="Proteomes" id="UP001254848">
    <property type="component" value="Unassembled WGS sequence"/>
</dbReference>
<dbReference type="InterPro" id="IPR050624">
    <property type="entry name" value="HTH-type_Tx_Regulator"/>
</dbReference>
<evidence type="ECO:0000313" key="5">
    <source>
        <dbReference type="Proteomes" id="UP001254848"/>
    </source>
</evidence>
<dbReference type="InterPro" id="IPR023772">
    <property type="entry name" value="DNA-bd_HTH_TetR-type_CS"/>
</dbReference>
<dbReference type="PANTHER" id="PTHR43479">
    <property type="entry name" value="ACREF/ENVCD OPERON REPRESSOR-RELATED"/>
    <property type="match status" value="1"/>
</dbReference>
<evidence type="ECO:0000313" key="4">
    <source>
        <dbReference type="EMBL" id="MDT8903170.1"/>
    </source>
</evidence>
<keyword evidence="1 2" id="KW-0238">DNA-binding</keyword>
<dbReference type="InterPro" id="IPR001647">
    <property type="entry name" value="HTH_TetR"/>
</dbReference>